<protein>
    <submittedName>
        <fullName evidence="2">Uncharacterized protein</fullName>
    </submittedName>
</protein>
<feature type="region of interest" description="Disordered" evidence="1">
    <location>
        <begin position="346"/>
        <end position="460"/>
    </location>
</feature>
<sequence>MYAISNGPTSIWAAGKTGWFEINPAPEYESMYETVCEGIDLYYSVLFAYEDAQKWAAKSKRATWQQLPIDDLLFQYAVKVGDGVTLLEAKDRCRKHASFLLAHFSKALDFQWNGTSFAKWMSSMNKDIVRKLVDVATKKVLEPSAKEPSSSPDAITKQELQDDTHQLPLHISPIESDRTRRSKSRASRQSQEADIKGQVATRWPSSTTRTETPIHPPLPARVPFAPTPPPPISPAESTTPSAIEQADKPSNEVPQDPVHQLKELVEEILADVGGDVRKVKHNTVHSKLYLKCSMLYPMASEVTHFYAKQLAASLPSKWYKSPFFLWLKEHRDKPWRPEHVTAENVASKLVRRKKSKHSGVPKARIPPVASSPSHAGKHYPGTPRISGLRPTTGVKRPIAYDDDGDDDDDEEGRPPKQSKTSNYHDTDENEDEEEDAVIDSSEEDESEIPSVSITSRPPPSIFKETMKIVVHTDKIPSMSPSGPNGTWKCEEDGCNYIVRSAEEADGRDLIAKHFKDHESRAEKVNLALTEGTRGHLPINHLLDKIRSFGESSQRDEEQSSSDGINFPRPIKRRLLI</sequence>
<dbReference type="EMBL" id="MU032344">
    <property type="protein sequence ID" value="KAF3771270.1"/>
    <property type="molecule type" value="Genomic_DNA"/>
</dbReference>
<accession>A0A9P4YFD9</accession>
<feature type="compositionally biased region" description="Pro residues" evidence="1">
    <location>
        <begin position="214"/>
        <end position="233"/>
    </location>
</feature>
<evidence type="ECO:0000256" key="1">
    <source>
        <dbReference type="SAM" id="MobiDB-lite"/>
    </source>
</evidence>
<evidence type="ECO:0000313" key="2">
    <source>
        <dbReference type="EMBL" id="KAF3771270.1"/>
    </source>
</evidence>
<dbReference type="Proteomes" id="UP000803844">
    <property type="component" value="Unassembled WGS sequence"/>
</dbReference>
<name>A0A9P4YFD9_CRYP1</name>
<feature type="compositionally biased region" description="Basic residues" evidence="1">
    <location>
        <begin position="349"/>
        <end position="359"/>
    </location>
</feature>
<evidence type="ECO:0000313" key="3">
    <source>
        <dbReference type="Proteomes" id="UP000803844"/>
    </source>
</evidence>
<proteinExistence type="predicted"/>
<dbReference type="RefSeq" id="XP_040782231.1">
    <property type="nucleotide sequence ID" value="XM_040922481.1"/>
</dbReference>
<keyword evidence="3" id="KW-1185">Reference proteome</keyword>
<dbReference type="AlphaFoldDB" id="A0A9P4YFD9"/>
<reference evidence="2" key="1">
    <citation type="journal article" date="2020" name="Phytopathology">
        <title>Genome sequence of the chestnut blight fungus Cryphonectria parasitica EP155: A fundamental resource for an archetypical invasive plant pathogen.</title>
        <authorList>
            <person name="Crouch J.A."/>
            <person name="Dawe A."/>
            <person name="Aerts A."/>
            <person name="Barry K."/>
            <person name="Churchill A.C.L."/>
            <person name="Grimwood J."/>
            <person name="Hillman B."/>
            <person name="Milgroom M.G."/>
            <person name="Pangilinan J."/>
            <person name="Smith M."/>
            <person name="Salamov A."/>
            <person name="Schmutz J."/>
            <person name="Yadav J."/>
            <person name="Grigoriev I.V."/>
            <person name="Nuss D."/>
        </authorList>
    </citation>
    <scope>NUCLEOTIDE SEQUENCE</scope>
    <source>
        <strain evidence="2">EP155</strain>
    </source>
</reference>
<organism evidence="2 3">
    <name type="scientific">Cryphonectria parasitica (strain ATCC 38755 / EP155)</name>
    <dbReference type="NCBI Taxonomy" id="660469"/>
    <lineage>
        <taxon>Eukaryota</taxon>
        <taxon>Fungi</taxon>
        <taxon>Dikarya</taxon>
        <taxon>Ascomycota</taxon>
        <taxon>Pezizomycotina</taxon>
        <taxon>Sordariomycetes</taxon>
        <taxon>Sordariomycetidae</taxon>
        <taxon>Diaporthales</taxon>
        <taxon>Cryphonectriaceae</taxon>
        <taxon>Cryphonectria-Endothia species complex</taxon>
        <taxon>Cryphonectria</taxon>
    </lineage>
</organism>
<dbReference type="OrthoDB" id="5382953at2759"/>
<gene>
    <name evidence="2" type="ORF">M406DRAFT_349625</name>
</gene>
<comment type="caution">
    <text evidence="2">The sequence shown here is derived from an EMBL/GenBank/DDBJ whole genome shotgun (WGS) entry which is preliminary data.</text>
</comment>
<feature type="region of interest" description="Disordered" evidence="1">
    <location>
        <begin position="549"/>
        <end position="568"/>
    </location>
</feature>
<feature type="region of interest" description="Disordered" evidence="1">
    <location>
        <begin position="142"/>
        <end position="255"/>
    </location>
</feature>
<dbReference type="GeneID" id="63839610"/>
<feature type="compositionally biased region" description="Acidic residues" evidence="1">
    <location>
        <begin position="400"/>
        <end position="411"/>
    </location>
</feature>
<feature type="compositionally biased region" description="Acidic residues" evidence="1">
    <location>
        <begin position="427"/>
        <end position="447"/>
    </location>
</feature>